<feature type="compositionally biased region" description="Basic and acidic residues" evidence="2">
    <location>
        <begin position="166"/>
        <end position="179"/>
    </location>
</feature>
<dbReference type="Proteomes" id="UP000023152">
    <property type="component" value="Unassembled WGS sequence"/>
</dbReference>
<evidence type="ECO:0000256" key="1">
    <source>
        <dbReference type="SAM" id="Coils"/>
    </source>
</evidence>
<dbReference type="SUPFAM" id="SSF47769">
    <property type="entry name" value="SAM/Pointed domain"/>
    <property type="match status" value="1"/>
</dbReference>
<evidence type="ECO:0000256" key="2">
    <source>
        <dbReference type="SAM" id="MobiDB-lite"/>
    </source>
</evidence>
<name>X6NFT8_RETFI</name>
<feature type="coiled-coil region" evidence="1">
    <location>
        <begin position="204"/>
        <end position="238"/>
    </location>
</feature>
<reference evidence="4 5" key="1">
    <citation type="journal article" date="2013" name="Curr. Biol.">
        <title>The Genome of the Foraminiferan Reticulomyxa filosa.</title>
        <authorList>
            <person name="Glockner G."/>
            <person name="Hulsmann N."/>
            <person name="Schleicher M."/>
            <person name="Noegel A.A."/>
            <person name="Eichinger L."/>
            <person name="Gallinger C."/>
            <person name="Pawlowski J."/>
            <person name="Sierra R."/>
            <person name="Euteneuer U."/>
            <person name="Pillet L."/>
            <person name="Moustafa A."/>
            <person name="Platzer M."/>
            <person name="Groth M."/>
            <person name="Szafranski K."/>
            <person name="Schliwa M."/>
        </authorList>
    </citation>
    <scope>NUCLEOTIDE SEQUENCE [LARGE SCALE GENOMIC DNA]</scope>
</reference>
<dbReference type="AlphaFoldDB" id="X6NFT8"/>
<gene>
    <name evidence="4" type="ORF">RFI_12953</name>
</gene>
<comment type="caution">
    <text evidence="4">The sequence shown here is derived from an EMBL/GenBank/DDBJ whole genome shotgun (WGS) entry which is preliminary data.</text>
</comment>
<evidence type="ECO:0000259" key="3">
    <source>
        <dbReference type="PROSITE" id="PS50105"/>
    </source>
</evidence>
<evidence type="ECO:0000313" key="5">
    <source>
        <dbReference type="Proteomes" id="UP000023152"/>
    </source>
</evidence>
<keyword evidence="1" id="KW-0175">Coiled coil</keyword>
<keyword evidence="5" id="KW-1185">Reference proteome</keyword>
<sequence>MSALLAAQLGGGPLVEDPLYIECPCGAKPSSWPSLLDTRENINHIRQQEKKADEQTKKDEQSAPRMADLCYYLFFLLTKDPLKFVRCRCGNQMDFIPVRLKYRAPCKCDECGDNVPRLSYIYHCPKDRMDEHRTAHRLFDYYDPNKPSPVVVLPLSKTEPTAKTNKKLDEKEDTKETESSKLSSNTENRENLTELAVLDDVAQLDLLKRKLQKRIMQVQKLEEEVKVLREANQQLSKNKVVEVPTTKIKNDQLDEKSIQNDRFVLPLLFSLLTHINIICIDKKYRNPNKSSDLSVLDAILQSELSQLVSIGGNNNVGNNVNQIASELVKLGVRQRAALQWLSNGEIGGDKNGNGTNPDEKVNGIWTHVSLQSLQTVYEKLDVLIQQYHEMSSQVTSLRATCLNHMSKKQDDWENWNADEVVDWISAVENGRFSKYDVHLRQVMNQRSFKGKHMKTLKFDRLTALGINDNNDAGALMNCIQILIKSNNSQ</sequence>
<dbReference type="PROSITE" id="PS50105">
    <property type="entry name" value="SAM_DOMAIN"/>
    <property type="match status" value="1"/>
</dbReference>
<protein>
    <recommendedName>
        <fullName evidence="3">SAM domain-containing protein</fullName>
    </recommendedName>
</protein>
<feature type="domain" description="SAM" evidence="3">
    <location>
        <begin position="415"/>
        <end position="485"/>
    </location>
</feature>
<dbReference type="Gene3D" id="1.10.150.50">
    <property type="entry name" value="Transcription Factor, Ets-1"/>
    <property type="match status" value="1"/>
</dbReference>
<dbReference type="InterPro" id="IPR013761">
    <property type="entry name" value="SAM/pointed_sf"/>
</dbReference>
<feature type="region of interest" description="Disordered" evidence="2">
    <location>
        <begin position="151"/>
        <end position="188"/>
    </location>
</feature>
<organism evidence="4 5">
    <name type="scientific">Reticulomyxa filosa</name>
    <dbReference type="NCBI Taxonomy" id="46433"/>
    <lineage>
        <taxon>Eukaryota</taxon>
        <taxon>Sar</taxon>
        <taxon>Rhizaria</taxon>
        <taxon>Retaria</taxon>
        <taxon>Foraminifera</taxon>
        <taxon>Monothalamids</taxon>
        <taxon>Reticulomyxidae</taxon>
        <taxon>Reticulomyxa</taxon>
    </lineage>
</organism>
<dbReference type="EMBL" id="ASPP01009367">
    <property type="protein sequence ID" value="ETO24207.1"/>
    <property type="molecule type" value="Genomic_DNA"/>
</dbReference>
<proteinExistence type="predicted"/>
<evidence type="ECO:0000313" key="4">
    <source>
        <dbReference type="EMBL" id="ETO24207.1"/>
    </source>
</evidence>
<dbReference type="InterPro" id="IPR001660">
    <property type="entry name" value="SAM"/>
</dbReference>
<accession>X6NFT8</accession>